<evidence type="ECO:0000256" key="7">
    <source>
        <dbReference type="ARBA" id="ARBA00022793"/>
    </source>
</evidence>
<dbReference type="Pfam" id="PF16363">
    <property type="entry name" value="GDP_Man_Dehyd"/>
    <property type="match status" value="1"/>
</dbReference>
<dbReference type="GO" id="GO:0005737">
    <property type="term" value="C:cytoplasm"/>
    <property type="evidence" value="ECO:0007669"/>
    <property type="project" value="TreeGrafter"/>
</dbReference>
<dbReference type="InterPro" id="IPR044516">
    <property type="entry name" value="UXS-like"/>
</dbReference>
<evidence type="ECO:0000313" key="17">
    <source>
        <dbReference type="Proteomes" id="UP000177025"/>
    </source>
</evidence>
<dbReference type="EMBL" id="MEUM01000147">
    <property type="protein sequence ID" value="OGC39162.1"/>
    <property type="molecule type" value="Genomic_DNA"/>
</dbReference>
<comment type="pathway">
    <text evidence="3">Nucleotide-sugar biosynthesis; UDP-alpha-D-xylose biosynthesis; UDP-alpha-D-xylose from UDP-alpha-D-glucuronate: step 1/1.</text>
</comment>
<keyword evidence="7" id="KW-0210">Decarboxylase</keyword>
<name>A0A1F4U2M7_UNCW3</name>
<keyword evidence="11" id="KW-0333">Golgi apparatus</keyword>
<dbReference type="UniPathway" id="UPA00796">
    <property type="reaction ID" value="UER00771"/>
</dbReference>
<evidence type="ECO:0000256" key="6">
    <source>
        <dbReference type="ARBA" id="ARBA00022692"/>
    </source>
</evidence>
<dbReference type="Proteomes" id="UP000177025">
    <property type="component" value="Unassembled WGS sequence"/>
</dbReference>
<dbReference type="GO" id="GO:0033320">
    <property type="term" value="P:UDP-D-xylose biosynthetic process"/>
    <property type="evidence" value="ECO:0007669"/>
    <property type="project" value="UniProtKB-UniPathway"/>
</dbReference>
<evidence type="ECO:0000256" key="9">
    <source>
        <dbReference type="ARBA" id="ARBA00022989"/>
    </source>
</evidence>
<dbReference type="CDD" id="cd05230">
    <property type="entry name" value="UGD_SDR_e"/>
    <property type="match status" value="1"/>
</dbReference>
<accession>A0A1F4U2M7</accession>
<dbReference type="InterPro" id="IPR036291">
    <property type="entry name" value="NAD(P)-bd_dom_sf"/>
</dbReference>
<evidence type="ECO:0000313" key="16">
    <source>
        <dbReference type="EMBL" id="OGC39162.1"/>
    </source>
</evidence>
<comment type="subcellular location">
    <subcellularLocation>
        <location evidence="2">Golgi apparatus</location>
        <location evidence="2">Golgi stack membrane</location>
        <topology evidence="2">Single-pass type II membrane protein</topology>
    </subcellularLocation>
</comment>
<dbReference type="AlphaFoldDB" id="A0A1F4U2M7"/>
<dbReference type="PANTHER" id="PTHR43078">
    <property type="entry name" value="UDP-GLUCURONIC ACID DECARBOXYLASE-RELATED"/>
    <property type="match status" value="1"/>
</dbReference>
<evidence type="ECO:0000256" key="8">
    <source>
        <dbReference type="ARBA" id="ARBA00022968"/>
    </source>
</evidence>
<evidence type="ECO:0000256" key="4">
    <source>
        <dbReference type="ARBA" id="ARBA00007505"/>
    </source>
</evidence>
<evidence type="ECO:0000256" key="14">
    <source>
        <dbReference type="ARBA" id="ARBA00023239"/>
    </source>
</evidence>
<evidence type="ECO:0000256" key="1">
    <source>
        <dbReference type="ARBA" id="ARBA00001911"/>
    </source>
</evidence>
<dbReference type="Gene3D" id="3.40.50.720">
    <property type="entry name" value="NAD(P)-binding Rossmann-like Domain"/>
    <property type="match status" value="1"/>
</dbReference>
<evidence type="ECO:0000256" key="12">
    <source>
        <dbReference type="ARBA" id="ARBA00023136"/>
    </source>
</evidence>
<dbReference type="InterPro" id="IPR016040">
    <property type="entry name" value="NAD(P)-bd_dom"/>
</dbReference>
<gene>
    <name evidence="16" type="ORF">A2Y85_04880</name>
</gene>
<comment type="similarity">
    <text evidence="4">Belongs to the NAD(P)-dependent epimerase/dehydratase family. UDP-glucuronic acid decarboxylase subfamily.</text>
</comment>
<comment type="cofactor">
    <cofactor evidence="1">
        <name>NAD(+)</name>
        <dbReference type="ChEBI" id="CHEBI:57540"/>
    </cofactor>
</comment>
<evidence type="ECO:0000256" key="2">
    <source>
        <dbReference type="ARBA" id="ARBA00004447"/>
    </source>
</evidence>
<dbReference type="PANTHER" id="PTHR43078:SF6">
    <property type="entry name" value="UDP-GLUCURONIC ACID DECARBOXYLASE 1"/>
    <property type="match status" value="1"/>
</dbReference>
<evidence type="ECO:0000256" key="10">
    <source>
        <dbReference type="ARBA" id="ARBA00023027"/>
    </source>
</evidence>
<keyword evidence="10" id="KW-0520">NAD</keyword>
<dbReference type="GO" id="GO:0048040">
    <property type="term" value="F:UDP-glucuronate decarboxylase activity"/>
    <property type="evidence" value="ECO:0007669"/>
    <property type="project" value="UniProtKB-EC"/>
</dbReference>
<protein>
    <recommendedName>
        <fullName evidence="5">UDP-glucuronate decarboxylase</fullName>
        <ecNumber evidence="5">4.1.1.35</ecNumber>
    </recommendedName>
</protein>
<keyword evidence="8" id="KW-0735">Signal-anchor</keyword>
<comment type="caution">
    <text evidence="16">The sequence shown here is derived from an EMBL/GenBank/DDBJ whole genome shotgun (WGS) entry which is preliminary data.</text>
</comment>
<dbReference type="SUPFAM" id="SSF51735">
    <property type="entry name" value="NAD(P)-binding Rossmann-fold domains"/>
    <property type="match status" value="1"/>
</dbReference>
<sequence length="310" mass="35275">MKIVITGGAGFIGSHLVDHYLESDYEIVVIDNLLTGSEKNLEHNLSNKNFEFIIADVCNVTQISSAFDILMHFACPASPFDFLEYPLETMKVMSVGTYNMLEIARNHQAKFILASTSEVYGDPLIHPQTEDYTGNVNMLSPRAVYDESKRFAETLVMTFNRKYKLKTGIVRIFNTYGERMRGHDGRVVPTLISEAIKAQPLPIFGDGTQTRSFCYISDMIEGIDRAMRIDYSLPINLGNPEEHTVLELAQLIKKLCKSNSPMKFMPLPDSDPKQRKPDISKAKELLDWSPQVQLEQGLIQIIKWFREKKE</sequence>
<keyword evidence="9" id="KW-1133">Transmembrane helix</keyword>
<evidence type="ECO:0000256" key="11">
    <source>
        <dbReference type="ARBA" id="ARBA00023034"/>
    </source>
</evidence>
<evidence type="ECO:0000259" key="15">
    <source>
        <dbReference type="Pfam" id="PF16363"/>
    </source>
</evidence>
<evidence type="ECO:0000256" key="5">
    <source>
        <dbReference type="ARBA" id="ARBA00012290"/>
    </source>
</evidence>
<organism evidence="16 17">
    <name type="scientific">candidate division WOR-3 bacterium RBG_13_43_14</name>
    <dbReference type="NCBI Taxonomy" id="1802590"/>
    <lineage>
        <taxon>Bacteria</taxon>
        <taxon>Bacteria division WOR-3</taxon>
    </lineage>
</organism>
<evidence type="ECO:0000256" key="3">
    <source>
        <dbReference type="ARBA" id="ARBA00005100"/>
    </source>
</evidence>
<feature type="domain" description="NAD(P)-binding" evidence="15">
    <location>
        <begin position="5"/>
        <end position="298"/>
    </location>
</feature>
<dbReference type="EC" id="4.1.1.35" evidence="5"/>
<dbReference type="GO" id="GO:0070403">
    <property type="term" value="F:NAD+ binding"/>
    <property type="evidence" value="ECO:0007669"/>
    <property type="project" value="InterPro"/>
</dbReference>
<keyword evidence="13" id="KW-0325">Glycoprotein</keyword>
<evidence type="ECO:0000256" key="13">
    <source>
        <dbReference type="ARBA" id="ARBA00023180"/>
    </source>
</evidence>
<reference evidence="16 17" key="1">
    <citation type="journal article" date="2016" name="Nat. Commun.">
        <title>Thousands of microbial genomes shed light on interconnected biogeochemical processes in an aquifer system.</title>
        <authorList>
            <person name="Anantharaman K."/>
            <person name="Brown C.T."/>
            <person name="Hug L.A."/>
            <person name="Sharon I."/>
            <person name="Castelle C.J."/>
            <person name="Probst A.J."/>
            <person name="Thomas B.C."/>
            <person name="Singh A."/>
            <person name="Wilkins M.J."/>
            <person name="Karaoz U."/>
            <person name="Brodie E.L."/>
            <person name="Williams K.H."/>
            <person name="Hubbard S.S."/>
            <person name="Banfield J.F."/>
        </authorList>
    </citation>
    <scope>NUCLEOTIDE SEQUENCE [LARGE SCALE GENOMIC DNA]</scope>
</reference>
<keyword evidence="14" id="KW-0456">Lyase</keyword>
<keyword evidence="6" id="KW-0812">Transmembrane</keyword>
<dbReference type="FunFam" id="3.40.50.720:FF:000065">
    <property type="entry name" value="UDP-glucuronic acid decarboxylase 1"/>
    <property type="match status" value="1"/>
</dbReference>
<dbReference type="GO" id="GO:0042732">
    <property type="term" value="P:D-xylose metabolic process"/>
    <property type="evidence" value="ECO:0007669"/>
    <property type="project" value="InterPro"/>
</dbReference>
<proteinExistence type="inferred from homology"/>
<keyword evidence="12" id="KW-0472">Membrane</keyword>